<dbReference type="AlphaFoldDB" id="A0A9D4HY78"/>
<feature type="region of interest" description="Disordered" evidence="1">
    <location>
        <begin position="1"/>
        <end position="53"/>
    </location>
</feature>
<sequence>MQFAKQMGKTWGQLERLAHDQDAKKKLIGGPDNTTGGNRDEDEHPNPSSFGISIRGLSTSVKHKNDDAYAGLTLIRCIK</sequence>
<feature type="compositionally biased region" description="Basic and acidic residues" evidence="1">
    <location>
        <begin position="16"/>
        <end position="25"/>
    </location>
</feature>
<proteinExistence type="predicted"/>
<dbReference type="Proteomes" id="UP000828390">
    <property type="component" value="Unassembled WGS sequence"/>
</dbReference>
<comment type="caution">
    <text evidence="2">The sequence shown here is derived from an EMBL/GenBank/DDBJ whole genome shotgun (WGS) entry which is preliminary data.</text>
</comment>
<protein>
    <submittedName>
        <fullName evidence="2">Uncharacterized protein</fullName>
    </submittedName>
</protein>
<organism evidence="2 3">
    <name type="scientific">Dreissena polymorpha</name>
    <name type="common">Zebra mussel</name>
    <name type="synonym">Mytilus polymorpha</name>
    <dbReference type="NCBI Taxonomy" id="45954"/>
    <lineage>
        <taxon>Eukaryota</taxon>
        <taxon>Metazoa</taxon>
        <taxon>Spiralia</taxon>
        <taxon>Lophotrochozoa</taxon>
        <taxon>Mollusca</taxon>
        <taxon>Bivalvia</taxon>
        <taxon>Autobranchia</taxon>
        <taxon>Heteroconchia</taxon>
        <taxon>Euheterodonta</taxon>
        <taxon>Imparidentia</taxon>
        <taxon>Neoheterodontei</taxon>
        <taxon>Myida</taxon>
        <taxon>Dreissenoidea</taxon>
        <taxon>Dreissenidae</taxon>
        <taxon>Dreissena</taxon>
    </lineage>
</organism>
<reference evidence="2" key="1">
    <citation type="journal article" date="2019" name="bioRxiv">
        <title>The Genome of the Zebra Mussel, Dreissena polymorpha: A Resource for Invasive Species Research.</title>
        <authorList>
            <person name="McCartney M.A."/>
            <person name="Auch B."/>
            <person name="Kono T."/>
            <person name="Mallez S."/>
            <person name="Zhang Y."/>
            <person name="Obille A."/>
            <person name="Becker A."/>
            <person name="Abrahante J.E."/>
            <person name="Garbe J."/>
            <person name="Badalamenti J.P."/>
            <person name="Herman A."/>
            <person name="Mangelson H."/>
            <person name="Liachko I."/>
            <person name="Sullivan S."/>
            <person name="Sone E.D."/>
            <person name="Koren S."/>
            <person name="Silverstein K.A.T."/>
            <person name="Beckman K.B."/>
            <person name="Gohl D.M."/>
        </authorList>
    </citation>
    <scope>NUCLEOTIDE SEQUENCE</scope>
    <source>
        <strain evidence="2">Duluth1</strain>
        <tissue evidence="2">Whole animal</tissue>
    </source>
</reference>
<accession>A0A9D4HY78</accession>
<gene>
    <name evidence="2" type="ORF">DPMN_046485</name>
</gene>
<name>A0A9D4HY78_DREPO</name>
<reference evidence="2" key="2">
    <citation type="submission" date="2020-11" db="EMBL/GenBank/DDBJ databases">
        <authorList>
            <person name="McCartney M.A."/>
            <person name="Auch B."/>
            <person name="Kono T."/>
            <person name="Mallez S."/>
            <person name="Becker A."/>
            <person name="Gohl D.M."/>
            <person name="Silverstein K.A.T."/>
            <person name="Koren S."/>
            <person name="Bechman K.B."/>
            <person name="Herman A."/>
            <person name="Abrahante J.E."/>
            <person name="Garbe J."/>
        </authorList>
    </citation>
    <scope>NUCLEOTIDE SEQUENCE</scope>
    <source>
        <strain evidence="2">Duluth1</strain>
        <tissue evidence="2">Whole animal</tissue>
    </source>
</reference>
<evidence type="ECO:0000256" key="1">
    <source>
        <dbReference type="SAM" id="MobiDB-lite"/>
    </source>
</evidence>
<dbReference type="EMBL" id="JAIWYP010000011">
    <property type="protein sequence ID" value="KAH3739795.1"/>
    <property type="molecule type" value="Genomic_DNA"/>
</dbReference>
<keyword evidence="3" id="KW-1185">Reference proteome</keyword>
<evidence type="ECO:0000313" key="3">
    <source>
        <dbReference type="Proteomes" id="UP000828390"/>
    </source>
</evidence>
<evidence type="ECO:0000313" key="2">
    <source>
        <dbReference type="EMBL" id="KAH3739795.1"/>
    </source>
</evidence>